<accession>A0ABD0ULT9</accession>
<reference evidence="2 3" key="1">
    <citation type="journal article" date="2024" name="Plant Biotechnol. J.">
        <title>Dendrobium thyrsiflorum genome and its molecular insights into genes involved in important horticultural traits.</title>
        <authorList>
            <person name="Chen B."/>
            <person name="Wang J.Y."/>
            <person name="Zheng P.J."/>
            <person name="Li K.L."/>
            <person name="Liang Y.M."/>
            <person name="Chen X.F."/>
            <person name="Zhang C."/>
            <person name="Zhao X."/>
            <person name="He X."/>
            <person name="Zhang G.Q."/>
            <person name="Liu Z.J."/>
            <person name="Xu Q."/>
        </authorList>
    </citation>
    <scope>NUCLEOTIDE SEQUENCE [LARGE SCALE GENOMIC DNA]</scope>
    <source>
        <strain evidence="2">GZMU011</strain>
    </source>
</reference>
<gene>
    <name evidence="2" type="ORF">M5K25_016939</name>
</gene>
<keyword evidence="3" id="KW-1185">Reference proteome</keyword>
<proteinExistence type="predicted"/>
<name>A0ABD0ULT9_DENTH</name>
<sequence length="103" mass="10720">MGSGDRPGMGMGVRVGGKLWGAAHAGGVETAPTGTRAAHPASPARHGGRIERLDEKNPTNLRSLNSDIIKASKCPSSSPCSRGSISTVHLNHSKNTFDLSLIY</sequence>
<comment type="caution">
    <text evidence="2">The sequence shown here is derived from an EMBL/GenBank/DDBJ whole genome shotgun (WGS) entry which is preliminary data.</text>
</comment>
<evidence type="ECO:0000256" key="1">
    <source>
        <dbReference type="SAM" id="MobiDB-lite"/>
    </source>
</evidence>
<dbReference type="Proteomes" id="UP001552299">
    <property type="component" value="Unassembled WGS sequence"/>
</dbReference>
<protein>
    <submittedName>
        <fullName evidence="2">Uncharacterized protein</fullName>
    </submittedName>
</protein>
<feature type="compositionally biased region" description="Basic and acidic residues" evidence="1">
    <location>
        <begin position="48"/>
        <end position="57"/>
    </location>
</feature>
<dbReference type="EMBL" id="JANQDX010000013">
    <property type="protein sequence ID" value="KAL0913475.1"/>
    <property type="molecule type" value="Genomic_DNA"/>
</dbReference>
<dbReference type="AlphaFoldDB" id="A0ABD0ULT9"/>
<feature type="region of interest" description="Disordered" evidence="1">
    <location>
        <begin position="25"/>
        <end position="59"/>
    </location>
</feature>
<organism evidence="2 3">
    <name type="scientific">Dendrobium thyrsiflorum</name>
    <name type="common">Pinecone-like raceme dendrobium</name>
    <name type="synonym">Orchid</name>
    <dbReference type="NCBI Taxonomy" id="117978"/>
    <lineage>
        <taxon>Eukaryota</taxon>
        <taxon>Viridiplantae</taxon>
        <taxon>Streptophyta</taxon>
        <taxon>Embryophyta</taxon>
        <taxon>Tracheophyta</taxon>
        <taxon>Spermatophyta</taxon>
        <taxon>Magnoliopsida</taxon>
        <taxon>Liliopsida</taxon>
        <taxon>Asparagales</taxon>
        <taxon>Orchidaceae</taxon>
        <taxon>Epidendroideae</taxon>
        <taxon>Malaxideae</taxon>
        <taxon>Dendrobiinae</taxon>
        <taxon>Dendrobium</taxon>
    </lineage>
</organism>
<evidence type="ECO:0000313" key="2">
    <source>
        <dbReference type="EMBL" id="KAL0913475.1"/>
    </source>
</evidence>
<evidence type="ECO:0000313" key="3">
    <source>
        <dbReference type="Proteomes" id="UP001552299"/>
    </source>
</evidence>